<dbReference type="InterPro" id="IPR005248">
    <property type="entry name" value="NadD/NMNAT"/>
</dbReference>
<dbReference type="EMBL" id="CVTD020000015">
    <property type="protein sequence ID" value="CRZ34398.1"/>
    <property type="molecule type" value="Genomic_DNA"/>
</dbReference>
<dbReference type="NCBIfam" id="NF000841">
    <property type="entry name" value="PRK00071.1-4"/>
    <property type="match status" value="1"/>
</dbReference>
<dbReference type="EC" id="2.7.7.18" evidence="10"/>
<keyword evidence="3 10" id="KW-0662">Pyridine nucleotide biosynthesis</keyword>
<dbReference type="RefSeq" id="WP_103202513.1">
    <property type="nucleotide sequence ID" value="NZ_CVTD020000015.1"/>
</dbReference>
<organism evidence="12 13">
    <name type="scientific">Herbinix hemicellulosilytica</name>
    <dbReference type="NCBI Taxonomy" id="1564487"/>
    <lineage>
        <taxon>Bacteria</taxon>
        <taxon>Bacillati</taxon>
        <taxon>Bacillota</taxon>
        <taxon>Clostridia</taxon>
        <taxon>Lachnospirales</taxon>
        <taxon>Lachnospiraceae</taxon>
        <taxon>Herbinix</taxon>
    </lineage>
</organism>
<dbReference type="UniPathway" id="UPA00253">
    <property type="reaction ID" value="UER00332"/>
</dbReference>
<accession>A0A0H5SVM6</accession>
<evidence type="ECO:0000256" key="7">
    <source>
        <dbReference type="ARBA" id="ARBA00022840"/>
    </source>
</evidence>
<comment type="pathway">
    <text evidence="2 10">Cofactor biosynthesis; NAD(+) biosynthesis; deamido-NAD(+) from nicotinate D-ribonucleotide: step 1/1.</text>
</comment>
<comment type="catalytic activity">
    <reaction evidence="9 10">
        <text>nicotinate beta-D-ribonucleotide + ATP + H(+) = deamido-NAD(+) + diphosphate</text>
        <dbReference type="Rhea" id="RHEA:22860"/>
        <dbReference type="ChEBI" id="CHEBI:15378"/>
        <dbReference type="ChEBI" id="CHEBI:30616"/>
        <dbReference type="ChEBI" id="CHEBI:33019"/>
        <dbReference type="ChEBI" id="CHEBI:57502"/>
        <dbReference type="ChEBI" id="CHEBI:58437"/>
        <dbReference type="EC" id="2.7.7.18"/>
    </reaction>
</comment>
<dbReference type="Gene3D" id="3.40.50.620">
    <property type="entry name" value="HUPs"/>
    <property type="match status" value="1"/>
</dbReference>
<evidence type="ECO:0000313" key="12">
    <source>
        <dbReference type="EMBL" id="CRZ34398.1"/>
    </source>
</evidence>
<evidence type="ECO:0000256" key="5">
    <source>
        <dbReference type="ARBA" id="ARBA00022695"/>
    </source>
</evidence>
<evidence type="ECO:0000256" key="3">
    <source>
        <dbReference type="ARBA" id="ARBA00022642"/>
    </source>
</evidence>
<dbReference type="Proteomes" id="UP000236497">
    <property type="component" value="Unassembled WGS sequence"/>
</dbReference>
<keyword evidence="13" id="KW-1185">Reference proteome</keyword>
<dbReference type="NCBIfam" id="NF000840">
    <property type="entry name" value="PRK00071.1-3"/>
    <property type="match status" value="1"/>
</dbReference>
<reference evidence="12 13" key="1">
    <citation type="submission" date="2015-06" db="EMBL/GenBank/DDBJ databases">
        <authorList>
            <person name="Wibberg Daniel"/>
        </authorList>
    </citation>
    <scope>NUCLEOTIDE SEQUENCE [LARGE SCALE GENOMIC DNA]</scope>
    <source>
        <strain evidence="12 13">T3/55T</strain>
    </source>
</reference>
<evidence type="ECO:0000256" key="2">
    <source>
        <dbReference type="ARBA" id="ARBA00005019"/>
    </source>
</evidence>
<dbReference type="Pfam" id="PF01467">
    <property type="entry name" value="CTP_transf_like"/>
    <property type="match status" value="1"/>
</dbReference>
<evidence type="ECO:0000256" key="1">
    <source>
        <dbReference type="ARBA" id="ARBA00002324"/>
    </source>
</evidence>
<protein>
    <recommendedName>
        <fullName evidence="10">Probable nicotinate-nucleotide adenylyltransferase</fullName>
        <ecNumber evidence="10">2.7.7.18</ecNumber>
    </recommendedName>
    <alternativeName>
        <fullName evidence="10">Deamido-NAD(+) diphosphorylase</fullName>
    </alternativeName>
    <alternativeName>
        <fullName evidence="10">Deamido-NAD(+) pyrophosphorylase</fullName>
    </alternativeName>
    <alternativeName>
        <fullName evidence="10">Nicotinate mononucleotide adenylyltransferase</fullName>
        <shortName evidence="10">NaMN adenylyltransferase</shortName>
    </alternativeName>
</protein>
<dbReference type="GO" id="GO:0004515">
    <property type="term" value="F:nicotinate-nucleotide adenylyltransferase activity"/>
    <property type="evidence" value="ECO:0007669"/>
    <property type="project" value="UniProtKB-UniRule"/>
</dbReference>
<evidence type="ECO:0000256" key="6">
    <source>
        <dbReference type="ARBA" id="ARBA00022741"/>
    </source>
</evidence>
<name>A0A0H5SVM6_HERHM</name>
<dbReference type="PANTHER" id="PTHR39321:SF3">
    <property type="entry name" value="PHOSPHOPANTETHEINE ADENYLYLTRANSFERASE"/>
    <property type="match status" value="1"/>
</dbReference>
<sequence>MKKVGIMGGTFNPIHNGHLFLAEHAYDQAKLDYILFMPTMNPPHKADIDVLSAEHRLNMVKLAIKDNPNFVLSDIELNRPGITYTSDTLKILKEKEPDTEFYFIVGADSLMMMTQWKDPQTVFNLSILVAGGRENYSLEQLRKQANYLEKTYNGKIILLDMPYIGISSELIRERIAKNKSVRYYVPDEVLDYIKRHNLYT</sequence>
<evidence type="ECO:0000256" key="8">
    <source>
        <dbReference type="ARBA" id="ARBA00023027"/>
    </source>
</evidence>
<comment type="function">
    <text evidence="1 10">Catalyzes the reversible adenylation of nicotinate mononucleotide (NaMN) to nicotinic acid adenine dinucleotide (NaAD).</text>
</comment>
<dbReference type="SUPFAM" id="SSF52374">
    <property type="entry name" value="Nucleotidylyl transferase"/>
    <property type="match status" value="1"/>
</dbReference>
<dbReference type="InterPro" id="IPR004821">
    <property type="entry name" value="Cyt_trans-like"/>
</dbReference>
<dbReference type="GO" id="GO:0009435">
    <property type="term" value="P:NAD+ biosynthetic process"/>
    <property type="evidence" value="ECO:0007669"/>
    <property type="project" value="UniProtKB-UniRule"/>
</dbReference>
<gene>
    <name evidence="10" type="primary">nadD</name>
    <name evidence="12" type="ORF">HHT355_1196</name>
</gene>
<evidence type="ECO:0000313" key="13">
    <source>
        <dbReference type="Proteomes" id="UP000236497"/>
    </source>
</evidence>
<dbReference type="PANTHER" id="PTHR39321">
    <property type="entry name" value="NICOTINATE-NUCLEOTIDE ADENYLYLTRANSFERASE-RELATED"/>
    <property type="match status" value="1"/>
</dbReference>
<dbReference type="NCBIfam" id="TIGR00125">
    <property type="entry name" value="cyt_tran_rel"/>
    <property type="match status" value="1"/>
</dbReference>
<comment type="similarity">
    <text evidence="10">Belongs to the NadD family.</text>
</comment>
<dbReference type="OrthoDB" id="5295945at2"/>
<dbReference type="HAMAP" id="MF_00244">
    <property type="entry name" value="NaMN_adenylyltr"/>
    <property type="match status" value="1"/>
</dbReference>
<keyword evidence="4 10" id="KW-0808">Transferase</keyword>
<dbReference type="GO" id="GO:0005524">
    <property type="term" value="F:ATP binding"/>
    <property type="evidence" value="ECO:0007669"/>
    <property type="project" value="UniProtKB-KW"/>
</dbReference>
<dbReference type="NCBIfam" id="TIGR00482">
    <property type="entry name" value="nicotinate (nicotinamide) nucleotide adenylyltransferase"/>
    <property type="match status" value="1"/>
</dbReference>
<dbReference type="InterPro" id="IPR014729">
    <property type="entry name" value="Rossmann-like_a/b/a_fold"/>
</dbReference>
<keyword evidence="5 10" id="KW-0548">Nucleotidyltransferase</keyword>
<keyword evidence="7 10" id="KW-0067">ATP-binding</keyword>
<evidence type="ECO:0000259" key="11">
    <source>
        <dbReference type="Pfam" id="PF01467"/>
    </source>
</evidence>
<dbReference type="CDD" id="cd02165">
    <property type="entry name" value="NMNAT"/>
    <property type="match status" value="1"/>
</dbReference>
<evidence type="ECO:0000256" key="4">
    <source>
        <dbReference type="ARBA" id="ARBA00022679"/>
    </source>
</evidence>
<keyword evidence="6 10" id="KW-0547">Nucleotide-binding</keyword>
<evidence type="ECO:0000256" key="9">
    <source>
        <dbReference type="ARBA" id="ARBA00048721"/>
    </source>
</evidence>
<evidence type="ECO:0000256" key="10">
    <source>
        <dbReference type="HAMAP-Rule" id="MF_00244"/>
    </source>
</evidence>
<feature type="domain" description="Cytidyltransferase-like" evidence="11">
    <location>
        <begin position="6"/>
        <end position="174"/>
    </location>
</feature>
<keyword evidence="8 10" id="KW-0520">NAD</keyword>
<dbReference type="AlphaFoldDB" id="A0A0H5SVM6"/>
<proteinExistence type="inferred from homology"/>